<keyword evidence="1" id="KW-1133">Transmembrane helix</keyword>
<feature type="transmembrane region" description="Helical" evidence="1">
    <location>
        <begin position="12"/>
        <end position="30"/>
    </location>
</feature>
<protein>
    <submittedName>
        <fullName evidence="2">Uncharacterized protein</fullName>
    </submittedName>
</protein>
<organism evidence="2 3">
    <name type="scientific">Sphingomonas prati</name>
    <dbReference type="NCBI Taxonomy" id="1843237"/>
    <lineage>
        <taxon>Bacteria</taxon>
        <taxon>Pseudomonadati</taxon>
        <taxon>Pseudomonadota</taxon>
        <taxon>Alphaproteobacteria</taxon>
        <taxon>Sphingomonadales</taxon>
        <taxon>Sphingomonadaceae</taxon>
        <taxon>Sphingomonas</taxon>
    </lineage>
</organism>
<gene>
    <name evidence="2" type="ORF">FHS99_003299</name>
</gene>
<feature type="transmembrane region" description="Helical" evidence="1">
    <location>
        <begin position="36"/>
        <end position="58"/>
    </location>
</feature>
<dbReference type="RefSeq" id="WP_229674123.1">
    <property type="nucleotide sequence ID" value="NZ_BMJP01000007.1"/>
</dbReference>
<comment type="caution">
    <text evidence="2">The sequence shown here is derived from an EMBL/GenBank/DDBJ whole genome shotgun (WGS) entry which is preliminary data.</text>
</comment>
<accession>A0A7W9BVB1</accession>
<keyword evidence="1" id="KW-0472">Membrane</keyword>
<evidence type="ECO:0000313" key="3">
    <source>
        <dbReference type="Proteomes" id="UP000546701"/>
    </source>
</evidence>
<evidence type="ECO:0000256" key="1">
    <source>
        <dbReference type="SAM" id="Phobius"/>
    </source>
</evidence>
<reference evidence="2 3" key="1">
    <citation type="submission" date="2020-08" db="EMBL/GenBank/DDBJ databases">
        <title>Genomic Encyclopedia of Type Strains, Phase IV (KMG-IV): sequencing the most valuable type-strain genomes for metagenomic binning, comparative biology and taxonomic classification.</title>
        <authorList>
            <person name="Goeker M."/>
        </authorList>
    </citation>
    <scope>NUCLEOTIDE SEQUENCE [LARGE SCALE GENOMIC DNA]</scope>
    <source>
        <strain evidence="2 3">DSM 103336</strain>
    </source>
</reference>
<dbReference type="EMBL" id="JACIJR010000009">
    <property type="protein sequence ID" value="MBB5730792.1"/>
    <property type="molecule type" value="Genomic_DNA"/>
</dbReference>
<sequence length="87" mass="9631">MLLGRPDVRRNRRAWIALADAALFAAALVYDPGLLAWALFWCALSMAALLFLHAIYAASCNGNPLSTLTSERRETTAWPAKGETPRW</sequence>
<keyword evidence="1" id="KW-0812">Transmembrane</keyword>
<keyword evidence="3" id="KW-1185">Reference proteome</keyword>
<dbReference type="AlphaFoldDB" id="A0A7W9BVB1"/>
<proteinExistence type="predicted"/>
<name>A0A7W9BVB1_9SPHN</name>
<evidence type="ECO:0000313" key="2">
    <source>
        <dbReference type="EMBL" id="MBB5730792.1"/>
    </source>
</evidence>
<dbReference type="Proteomes" id="UP000546701">
    <property type="component" value="Unassembled WGS sequence"/>
</dbReference>